<feature type="compositionally biased region" description="Basic and acidic residues" evidence="2">
    <location>
        <begin position="119"/>
        <end position="138"/>
    </location>
</feature>
<feature type="compositionally biased region" description="Basic and acidic residues" evidence="2">
    <location>
        <begin position="581"/>
        <end position="592"/>
    </location>
</feature>
<keyword evidence="1" id="KW-0175">Coiled coil</keyword>
<dbReference type="EMBL" id="JALLPB020000143">
    <property type="protein sequence ID" value="KAL3816551.1"/>
    <property type="molecule type" value="Genomic_DNA"/>
</dbReference>
<dbReference type="Proteomes" id="UP001530377">
    <property type="component" value="Unassembled WGS sequence"/>
</dbReference>
<dbReference type="PANTHER" id="PTHR35509:SF1">
    <property type="entry name" value="DOMAIN PROTEIN, PUTATIVE (DUF1995)-RELATED"/>
    <property type="match status" value="1"/>
</dbReference>
<accession>A0ABD3RWK4</accession>
<feature type="compositionally biased region" description="Basic and acidic residues" evidence="2">
    <location>
        <begin position="184"/>
        <end position="195"/>
    </location>
</feature>
<feature type="chain" id="PRO_5044838659" description="DUF1995 domain-containing protein" evidence="3">
    <location>
        <begin position="33"/>
        <end position="739"/>
    </location>
</feature>
<dbReference type="AlphaFoldDB" id="A0ABD3RWK4"/>
<name>A0ABD3RWK4_9STRA</name>
<comment type="caution">
    <text evidence="5">The sequence shown here is derived from an EMBL/GenBank/DDBJ whole genome shotgun (WGS) entry which is preliminary data.</text>
</comment>
<sequence>MMGHRHCRPKSGRHHRILSVLPLSFLALSGDSLSLLPPGRQCFSFHKSSVLQSYELRSQYKRRRRRIFELQLQLSSGQDGAYPKSTILPSSGNRAIDRRFTGFSSRVTTSLLMTQNSDSTREGGFGKDDETKKKRETGNDAGGSPKPKANKRINKDESMGQSSGIVKGSSAPNDKNSENNANDGAKRTRLKGEKGKNRKQQNNKGQSKEKVNEASVLDTGKSIIQSSDENTSLKGFKSERKPNPPPRQNQGVSGSSKKNENEIEIGKDDDLKKRVVQLETIVSNQLTEIQKLRREVDDLTRAGKVFSKVLDVLRKAGLQIEEEDEAVVVDDDDADEDVVRTKPTQPFKQQTFHDMEIFGIAPKSVTDAADTAGASMLSAILAGKHRMLVDVRDAELTRDPKLLVEFIELAILPVAAGLEGLDYVKNRVKIVFPTVKELMSYRKSMALAAPEVVSLSTLGFEPVEERDNLIVVIAPSPDDAAGVAAMEKLIARTDKNYVEPERRILQPVVVMNHHMVPVDMTGFGKFTTVYHLRLLSVQYMTGDSAPEFVTNNKPMIDTNDVDGSIYDAESAEPDSAGSEAESNRSSKAVTDKSEEEDEALEAAMTHAHEIGFHQGVTRAMVIRAYPKPWHVFVDTSPDTDADFEVAATFDTEPTQEDVNYAIVECLEGSEREDEIVAQQMQAALEAGQLNRVSEILGISPSDMVSELRSNTDDYKPFQDYDGKDWDDLYYDDWFSEDSV</sequence>
<feature type="region of interest" description="Disordered" evidence="2">
    <location>
        <begin position="111"/>
        <end position="266"/>
    </location>
</feature>
<organism evidence="5 6">
    <name type="scientific">Cyclostephanos tholiformis</name>
    <dbReference type="NCBI Taxonomy" id="382380"/>
    <lineage>
        <taxon>Eukaryota</taxon>
        <taxon>Sar</taxon>
        <taxon>Stramenopiles</taxon>
        <taxon>Ochrophyta</taxon>
        <taxon>Bacillariophyta</taxon>
        <taxon>Coscinodiscophyceae</taxon>
        <taxon>Thalassiosirophycidae</taxon>
        <taxon>Stephanodiscales</taxon>
        <taxon>Stephanodiscaceae</taxon>
        <taxon>Cyclostephanos</taxon>
    </lineage>
</organism>
<reference evidence="5 6" key="1">
    <citation type="submission" date="2024-10" db="EMBL/GenBank/DDBJ databases">
        <title>Updated reference genomes for cyclostephanoid diatoms.</title>
        <authorList>
            <person name="Roberts W.R."/>
            <person name="Alverson A.J."/>
        </authorList>
    </citation>
    <scope>NUCLEOTIDE SEQUENCE [LARGE SCALE GENOMIC DNA]</scope>
    <source>
        <strain evidence="5 6">AJA228-03</strain>
    </source>
</reference>
<protein>
    <recommendedName>
        <fullName evidence="4">DUF1995 domain-containing protein</fullName>
    </recommendedName>
</protein>
<evidence type="ECO:0000256" key="1">
    <source>
        <dbReference type="SAM" id="Coils"/>
    </source>
</evidence>
<keyword evidence="6" id="KW-1185">Reference proteome</keyword>
<proteinExistence type="predicted"/>
<feature type="compositionally biased region" description="Basic and acidic residues" evidence="2">
    <location>
        <begin position="257"/>
        <end position="266"/>
    </location>
</feature>
<evidence type="ECO:0000313" key="6">
    <source>
        <dbReference type="Proteomes" id="UP001530377"/>
    </source>
</evidence>
<dbReference type="InterPro" id="IPR018962">
    <property type="entry name" value="DUF1995"/>
</dbReference>
<feature type="coiled-coil region" evidence="1">
    <location>
        <begin position="275"/>
        <end position="302"/>
    </location>
</feature>
<dbReference type="InterPro" id="IPR053021">
    <property type="entry name" value="Chloroplast_ADK"/>
</dbReference>
<dbReference type="Pfam" id="PF09353">
    <property type="entry name" value="DUF1995"/>
    <property type="match status" value="1"/>
</dbReference>
<evidence type="ECO:0000256" key="2">
    <source>
        <dbReference type="SAM" id="MobiDB-lite"/>
    </source>
</evidence>
<feature type="compositionally biased region" description="Polar residues" evidence="2">
    <location>
        <begin position="222"/>
        <end position="233"/>
    </location>
</feature>
<dbReference type="PANTHER" id="PTHR35509">
    <property type="entry name" value="DOMAIN PROTEIN, PUTATIVE (DUF1995)-RELATED"/>
    <property type="match status" value="1"/>
</dbReference>
<evidence type="ECO:0000313" key="5">
    <source>
        <dbReference type="EMBL" id="KAL3816551.1"/>
    </source>
</evidence>
<feature type="compositionally biased region" description="Polar residues" evidence="2">
    <location>
        <begin position="159"/>
        <end position="182"/>
    </location>
</feature>
<keyword evidence="3" id="KW-0732">Signal</keyword>
<feature type="signal peptide" evidence="3">
    <location>
        <begin position="1"/>
        <end position="32"/>
    </location>
</feature>
<feature type="domain" description="DUF1995" evidence="4">
    <location>
        <begin position="362"/>
        <end position="538"/>
    </location>
</feature>
<evidence type="ECO:0000256" key="3">
    <source>
        <dbReference type="SAM" id="SignalP"/>
    </source>
</evidence>
<feature type="region of interest" description="Disordered" evidence="2">
    <location>
        <begin position="551"/>
        <end position="599"/>
    </location>
</feature>
<evidence type="ECO:0000259" key="4">
    <source>
        <dbReference type="Pfam" id="PF09353"/>
    </source>
</evidence>
<gene>
    <name evidence="5" type="ORF">ACHAXA_011850</name>
</gene>